<evidence type="ECO:0000256" key="2">
    <source>
        <dbReference type="ARBA" id="ARBA00022448"/>
    </source>
</evidence>
<reference evidence="6" key="1">
    <citation type="journal article" date="2005" name="Environ. Microbiol.">
        <title>Genetic and functional properties of uncultivated thermophilic crenarchaeotes from a subsurface gold mine as revealed by analysis of genome fragments.</title>
        <authorList>
            <person name="Nunoura T."/>
            <person name="Hirayama H."/>
            <person name="Takami H."/>
            <person name="Oida H."/>
            <person name="Nishi S."/>
            <person name="Shimamura S."/>
            <person name="Suzuki Y."/>
            <person name="Inagaki F."/>
            <person name="Takai K."/>
            <person name="Nealson K.H."/>
            <person name="Horikoshi K."/>
        </authorList>
    </citation>
    <scope>NUCLEOTIDE SEQUENCE</scope>
</reference>
<evidence type="ECO:0000256" key="3">
    <source>
        <dbReference type="ARBA" id="ARBA00022741"/>
    </source>
</evidence>
<keyword evidence="4" id="KW-0067">ATP-binding</keyword>
<dbReference type="SMART" id="SM00382">
    <property type="entry name" value="AAA"/>
    <property type="match status" value="1"/>
</dbReference>
<dbReference type="PANTHER" id="PTHR43335">
    <property type="entry name" value="ABC TRANSPORTER, ATP-BINDING PROTEIN"/>
    <property type="match status" value="1"/>
</dbReference>
<dbReference type="InterPro" id="IPR003593">
    <property type="entry name" value="AAA+_ATPase"/>
</dbReference>
<dbReference type="PROSITE" id="PS50893">
    <property type="entry name" value="ABC_TRANSPORTER_2"/>
    <property type="match status" value="1"/>
</dbReference>
<evidence type="ECO:0000259" key="5">
    <source>
        <dbReference type="PROSITE" id="PS50893"/>
    </source>
</evidence>
<protein>
    <submittedName>
        <fullName evidence="6">ABC transport system protein</fullName>
    </submittedName>
</protein>
<keyword evidence="2" id="KW-0813">Transport</keyword>
<comment type="similarity">
    <text evidence="1">Belongs to the ABC transporter superfamily.</text>
</comment>
<organism evidence="6">
    <name type="scientific">Acetithermum autotrophicum</name>
    <dbReference type="NCBI Taxonomy" id="1446466"/>
    <lineage>
        <taxon>Bacteria</taxon>
        <taxon>Candidatus Bipolaricaulota</taxon>
        <taxon>Candidatus Acetithermum</taxon>
    </lineage>
</organism>
<accession>H5SVU3</accession>
<name>H5SVU3_ACEAU</name>
<keyword evidence="3" id="KW-0547">Nucleotide-binding</keyword>
<dbReference type="SUPFAM" id="SSF52540">
    <property type="entry name" value="P-loop containing nucleoside triphosphate hydrolases"/>
    <property type="match status" value="1"/>
</dbReference>
<evidence type="ECO:0000256" key="1">
    <source>
        <dbReference type="ARBA" id="ARBA00005417"/>
    </source>
</evidence>
<dbReference type="GO" id="GO:0005524">
    <property type="term" value="F:ATP binding"/>
    <property type="evidence" value="ECO:0007669"/>
    <property type="project" value="UniProtKB-KW"/>
</dbReference>
<dbReference type="InterPro" id="IPR027417">
    <property type="entry name" value="P-loop_NTPase"/>
</dbReference>
<dbReference type="InterPro" id="IPR003439">
    <property type="entry name" value="ABC_transporter-like_ATP-bd"/>
</dbReference>
<feature type="domain" description="ABC transporter" evidence="5">
    <location>
        <begin position="6"/>
        <end position="236"/>
    </location>
</feature>
<dbReference type="Gene3D" id="3.40.50.300">
    <property type="entry name" value="P-loop containing nucleotide triphosphate hydrolases"/>
    <property type="match status" value="1"/>
</dbReference>
<sequence>MNDIVIETQDLTKRYGDVIAVDHLNLKIHVGEIFGVLGPNGSGKTTTILMLLGLTEPSEGWARVLGFDPMRQPLEVKSRVGYLPDQVGFYDDLTARENLAYTAKLNGLARPVAQRRIHDALERMGLIDVADRRVGTFSRGMRQRLGVAEILLKHPQVIILDEPTLGLDPEAAHEFLQIIRAFKEEKITVLLSSHLLHQVQAVCDRVGLFYQGQMVLEGTVAELARHVLGGAYRVHIRAVGPDLTQVFQKISGAVSAQKLDSDLYRIEAQEDIRAEVARVAVQAGARVLSLGLEEPSLDEVYQRYFQGVTTHEVQS</sequence>
<dbReference type="PANTHER" id="PTHR43335:SF11">
    <property type="entry name" value="ABC TRANSPORTER RELATED"/>
    <property type="match status" value="1"/>
</dbReference>
<dbReference type="EMBL" id="AP011803">
    <property type="protein sequence ID" value="BAL59726.1"/>
    <property type="molecule type" value="Genomic_DNA"/>
</dbReference>
<evidence type="ECO:0000256" key="4">
    <source>
        <dbReference type="ARBA" id="ARBA00022840"/>
    </source>
</evidence>
<dbReference type="GO" id="GO:0016887">
    <property type="term" value="F:ATP hydrolysis activity"/>
    <property type="evidence" value="ECO:0007669"/>
    <property type="project" value="InterPro"/>
</dbReference>
<dbReference type="CDD" id="cd03230">
    <property type="entry name" value="ABC_DR_subfamily_A"/>
    <property type="match status" value="1"/>
</dbReference>
<gene>
    <name evidence="6" type="ORF">HGMM_OP4C362</name>
</gene>
<dbReference type="Pfam" id="PF00005">
    <property type="entry name" value="ABC_tran"/>
    <property type="match status" value="1"/>
</dbReference>
<proteinExistence type="inferred from homology"/>
<reference evidence="6" key="2">
    <citation type="journal article" date="2012" name="PLoS ONE">
        <title>A Deeply Branching Thermophilic Bacterium with an Ancient Acetyl-CoA Pathway Dominates a Subsurface Ecosystem.</title>
        <authorList>
            <person name="Takami H."/>
            <person name="Noguchi H."/>
            <person name="Takaki Y."/>
            <person name="Uchiyama I."/>
            <person name="Toyoda A."/>
            <person name="Nishi S."/>
            <person name="Chee G.-J."/>
            <person name="Arai W."/>
            <person name="Nunoura T."/>
            <person name="Itoh T."/>
            <person name="Hattori M."/>
            <person name="Takai K."/>
        </authorList>
    </citation>
    <scope>NUCLEOTIDE SEQUENCE</scope>
</reference>
<evidence type="ECO:0000313" key="6">
    <source>
        <dbReference type="EMBL" id="BAL59726.1"/>
    </source>
</evidence>
<dbReference type="AlphaFoldDB" id="H5SVU3"/>